<keyword evidence="1" id="KW-0472">Membrane</keyword>
<keyword evidence="2" id="KW-1185">Reference proteome</keyword>
<accession>A0A915I2T4</accession>
<reference evidence="3" key="1">
    <citation type="submission" date="2022-11" db="UniProtKB">
        <authorList>
            <consortium name="WormBaseParasite"/>
        </authorList>
    </citation>
    <scope>IDENTIFICATION</scope>
</reference>
<evidence type="ECO:0000256" key="1">
    <source>
        <dbReference type="SAM" id="Phobius"/>
    </source>
</evidence>
<sequence>MRNSADTINKIVRMILAASILTKFEARAKPTWVTIVENVQNFNRTLGDLPAAASIFVAAVAVVDAAPFMFVVGEGLAIFV</sequence>
<dbReference type="WBParaSite" id="nRc.2.0.1.t08438-RA">
    <property type="protein sequence ID" value="nRc.2.0.1.t08438-RA"/>
    <property type="gene ID" value="nRc.2.0.1.g08438"/>
</dbReference>
<dbReference type="Proteomes" id="UP000887565">
    <property type="component" value="Unplaced"/>
</dbReference>
<keyword evidence="1" id="KW-1133">Transmembrane helix</keyword>
<keyword evidence="1" id="KW-0812">Transmembrane</keyword>
<feature type="transmembrane region" description="Helical" evidence="1">
    <location>
        <begin position="52"/>
        <end position="79"/>
    </location>
</feature>
<organism evidence="2 3">
    <name type="scientific">Romanomermis culicivorax</name>
    <name type="common">Nematode worm</name>
    <dbReference type="NCBI Taxonomy" id="13658"/>
    <lineage>
        <taxon>Eukaryota</taxon>
        <taxon>Metazoa</taxon>
        <taxon>Ecdysozoa</taxon>
        <taxon>Nematoda</taxon>
        <taxon>Enoplea</taxon>
        <taxon>Dorylaimia</taxon>
        <taxon>Mermithida</taxon>
        <taxon>Mermithoidea</taxon>
        <taxon>Mermithidae</taxon>
        <taxon>Romanomermis</taxon>
    </lineage>
</organism>
<name>A0A915I2T4_ROMCU</name>
<evidence type="ECO:0000313" key="3">
    <source>
        <dbReference type="WBParaSite" id="nRc.2.0.1.t08438-RA"/>
    </source>
</evidence>
<evidence type="ECO:0000313" key="2">
    <source>
        <dbReference type="Proteomes" id="UP000887565"/>
    </source>
</evidence>
<protein>
    <submittedName>
        <fullName evidence="3">Uncharacterized protein</fullName>
    </submittedName>
</protein>
<dbReference type="AlphaFoldDB" id="A0A915I2T4"/>
<proteinExistence type="predicted"/>